<organism evidence="2 3">
    <name type="scientific">Desulfotignum balticum</name>
    <dbReference type="NCBI Taxonomy" id="115781"/>
    <lineage>
        <taxon>Bacteria</taxon>
        <taxon>Pseudomonadati</taxon>
        <taxon>Thermodesulfobacteriota</taxon>
        <taxon>Desulfobacteria</taxon>
        <taxon>Desulfobacterales</taxon>
        <taxon>Desulfobacteraceae</taxon>
        <taxon>Desulfotignum</taxon>
    </lineage>
</organism>
<dbReference type="EMBL" id="JACCQK010000349">
    <property type="protein sequence ID" value="MBG0779532.1"/>
    <property type="molecule type" value="Genomic_DNA"/>
</dbReference>
<dbReference type="Pfam" id="PF21688">
    <property type="entry name" value="FAD-depend_C"/>
    <property type="match status" value="1"/>
</dbReference>
<evidence type="ECO:0000313" key="2">
    <source>
        <dbReference type="EMBL" id="MBG0779532.1"/>
    </source>
</evidence>
<evidence type="ECO:0000259" key="1">
    <source>
        <dbReference type="Pfam" id="PF21688"/>
    </source>
</evidence>
<dbReference type="AlphaFoldDB" id="A0A931CQX0"/>
<accession>A0A931CQX0</accession>
<dbReference type="PANTHER" id="PTHR42842">
    <property type="entry name" value="FAD/NAD(P)-BINDING OXIDOREDUCTASE"/>
    <property type="match status" value="1"/>
</dbReference>
<dbReference type="Gene3D" id="3.50.50.60">
    <property type="entry name" value="FAD/NAD(P)-binding domain"/>
    <property type="match status" value="1"/>
</dbReference>
<name>A0A931CQX0_9BACT</name>
<gene>
    <name evidence="2" type="ORF">H0S81_06355</name>
</gene>
<reference evidence="2" key="1">
    <citation type="submission" date="2020-07" db="EMBL/GenBank/DDBJ databases">
        <title>Severe corrosion of carbon steel in oil field produced water can be linked to methanogenic archaea containing a special type of NiFe hydrogenase.</title>
        <authorList>
            <person name="Lahme S."/>
            <person name="Mand J."/>
            <person name="Longwell J."/>
            <person name="Smith R."/>
            <person name="Enning D."/>
        </authorList>
    </citation>
    <scope>NUCLEOTIDE SEQUENCE</scope>
    <source>
        <strain evidence="2">MIC098Bin6</strain>
    </source>
</reference>
<dbReference type="InterPro" id="IPR028348">
    <property type="entry name" value="FAD-binding_protein"/>
</dbReference>
<dbReference type="Proteomes" id="UP000706172">
    <property type="component" value="Unassembled WGS sequence"/>
</dbReference>
<comment type="caution">
    <text evidence="2">The sequence shown here is derived from an EMBL/GenBank/DDBJ whole genome shotgun (WGS) entry which is preliminary data.</text>
</comment>
<dbReference type="PANTHER" id="PTHR42842:SF3">
    <property type="entry name" value="FAD_NAD(P)-BINDING OXIDOREDUCTASE FAMILY PROTEIN"/>
    <property type="match status" value="1"/>
</dbReference>
<feature type="domain" description="FAD-dependent protein C-terminal" evidence="1">
    <location>
        <begin position="15"/>
        <end position="88"/>
    </location>
</feature>
<protein>
    <recommendedName>
        <fullName evidence="1">FAD-dependent protein C-terminal domain-containing protein</fullName>
    </recommendedName>
</protein>
<dbReference type="InterPro" id="IPR049516">
    <property type="entry name" value="FAD-depend_C"/>
</dbReference>
<proteinExistence type="predicted"/>
<dbReference type="InterPro" id="IPR036188">
    <property type="entry name" value="FAD/NAD-bd_sf"/>
</dbReference>
<sequence>MVHSITFRVAPEHARNRAAQRLTDFLADRVSSTLPHTSYIPGAVSYPVKDILGPAITRALKQGFAAFGKKMKGYLTDQAVVLAVESRTSSPVRIPRDPGTRMHPDIHGLYPAGEGSGYSGGIISSALDGRITAKSVAGMPDPVL</sequence>
<evidence type="ECO:0000313" key="3">
    <source>
        <dbReference type="Proteomes" id="UP000706172"/>
    </source>
</evidence>